<dbReference type="Pfam" id="PF00300">
    <property type="entry name" value="His_Phos_1"/>
    <property type="match status" value="1"/>
</dbReference>
<dbReference type="InterPro" id="IPR029033">
    <property type="entry name" value="His_PPase_superfam"/>
</dbReference>
<dbReference type="EMBL" id="VSSQ01000913">
    <property type="protein sequence ID" value="MPM02976.1"/>
    <property type="molecule type" value="Genomic_DNA"/>
</dbReference>
<evidence type="ECO:0000313" key="1">
    <source>
        <dbReference type="EMBL" id="MPM02976.1"/>
    </source>
</evidence>
<proteinExistence type="predicted"/>
<organism evidence="1">
    <name type="scientific">bioreactor metagenome</name>
    <dbReference type="NCBI Taxonomy" id="1076179"/>
    <lineage>
        <taxon>unclassified sequences</taxon>
        <taxon>metagenomes</taxon>
        <taxon>ecological metagenomes</taxon>
    </lineage>
</organism>
<protein>
    <recommendedName>
        <fullName evidence="2">2,3-bisphosphoglycerate-dependent phosphoglycerate mutase</fullName>
    </recommendedName>
</protein>
<dbReference type="AlphaFoldDB" id="A0A644WGI1"/>
<evidence type="ECO:0008006" key="2">
    <source>
        <dbReference type="Google" id="ProtNLM"/>
    </source>
</evidence>
<name>A0A644WGI1_9ZZZZ</name>
<reference evidence="1" key="1">
    <citation type="submission" date="2019-08" db="EMBL/GenBank/DDBJ databases">
        <authorList>
            <person name="Kucharzyk K."/>
            <person name="Murdoch R.W."/>
            <person name="Higgins S."/>
            <person name="Loffler F."/>
        </authorList>
    </citation>
    <scope>NUCLEOTIDE SEQUENCE</scope>
</reference>
<gene>
    <name evidence="1" type="ORF">SDC9_49235</name>
</gene>
<comment type="caution">
    <text evidence="1">The sequence shown here is derived from an EMBL/GenBank/DDBJ whole genome shotgun (WGS) entry which is preliminary data.</text>
</comment>
<dbReference type="InterPro" id="IPR013078">
    <property type="entry name" value="His_Pase_superF_clade-1"/>
</dbReference>
<dbReference type="Gene3D" id="3.40.50.1240">
    <property type="entry name" value="Phosphoglycerate mutase-like"/>
    <property type="match status" value="1"/>
</dbReference>
<dbReference type="SUPFAM" id="SSF53254">
    <property type="entry name" value="Phosphoglycerate mutase-like"/>
    <property type="match status" value="1"/>
</dbReference>
<sequence length="254" mass="29235">MIRHGKSEHESGGDNPEFVGSGFWDSWNSNRRISGSMSNFLSEAGKKTAQELGLDFKVAVDILDKAGYPMWSWSKDNPVQVFGSESENTEQTARNFLQNAGYNNMQFHAMFGLNSQKYGALTFKHKNEIIEQLARIHSNGEEPTPELKAKVSKIFKNRFYHYPEGETLIEADWRIAYSFVNLLNQNLGKRILLADHSGAIRVFEAVIRTLDFAEYSTIKEAQDSIMAMCYQPGRNLRYDYLQRKDFPLRKREKK</sequence>
<accession>A0A644WGI1</accession>